<evidence type="ECO:0000256" key="2">
    <source>
        <dbReference type="ARBA" id="ARBA00022747"/>
    </source>
</evidence>
<feature type="coiled-coil region" evidence="4">
    <location>
        <begin position="361"/>
        <end position="388"/>
    </location>
</feature>
<reference evidence="6 7" key="1">
    <citation type="submission" date="2019-12" db="EMBL/GenBank/DDBJ databases">
        <title>Genomic-based taxomic classification of the family Erythrobacteraceae.</title>
        <authorList>
            <person name="Xu L."/>
        </authorList>
    </citation>
    <scope>NUCLEOTIDE SEQUENCE [LARGE SCALE GENOMIC DNA]</scope>
    <source>
        <strain evidence="6 7">KEMB 9005-328</strain>
    </source>
</reference>
<dbReference type="AlphaFoldDB" id="A0A845AMJ3"/>
<dbReference type="RefSeq" id="WP_160754042.1">
    <property type="nucleotide sequence ID" value="NZ_WTYA01000011.1"/>
</dbReference>
<evidence type="ECO:0000256" key="4">
    <source>
        <dbReference type="SAM" id="Coils"/>
    </source>
</evidence>
<feature type="domain" description="Type I restriction modification DNA specificity" evidence="5">
    <location>
        <begin position="2"/>
        <end position="174"/>
    </location>
</feature>
<dbReference type="EMBL" id="WTYA01000011">
    <property type="protein sequence ID" value="MXP29736.1"/>
    <property type="molecule type" value="Genomic_DNA"/>
</dbReference>
<dbReference type="CDD" id="cd17267">
    <property type="entry name" value="RMtype1_S_EcoAO83I-TRD1-CR1_like"/>
    <property type="match status" value="1"/>
</dbReference>
<dbReference type="PANTHER" id="PTHR30408:SF13">
    <property type="entry name" value="TYPE I RESTRICTION ENZYME HINDI SPECIFICITY SUBUNIT"/>
    <property type="match status" value="1"/>
</dbReference>
<dbReference type="Proteomes" id="UP000439780">
    <property type="component" value="Unassembled WGS sequence"/>
</dbReference>
<dbReference type="InterPro" id="IPR052021">
    <property type="entry name" value="Type-I_RS_S_subunit"/>
</dbReference>
<dbReference type="SUPFAM" id="SSF116734">
    <property type="entry name" value="DNA methylase specificity domain"/>
    <property type="match status" value="2"/>
</dbReference>
<sequence>MKMSDAANFLSGGTPKKDNTAYWGGNIPWFSASNMDRRFLSTSEFNLTEAGLAKGSRLAPAGSTLLLVRGSGLFNYIPICFAERDVAFNQDVKALTPKHGVDPVFLHYALEIQRRNLADNLDVTGIGAGKFDTDFLKNLPFPNVDKRDQPRIGELAASFDRKIELNRQMNATLEAMAQAIFQDWFVDFGPVRRKIEGATDPVKILGGLVGDQAQADNMAALFPQALSAEGIPIGWSIETLEDALTLAYGKALPKTARIEGSVPVYGSGGIGGSHDVALVQGPGIIVGRKGTVGSLFWEAGDFYAIDTVFYVQPKLGFSLEYLWQLLQTLGLEKMNTDAAVPGLNRNNAYRLEIVSSDQPVRDAFTELAKSLRNRIDAAEAESRALAETRDYLLPRLMSGKVVACESEGGAS</sequence>
<proteinExistence type="inferred from homology"/>
<accession>A0A845AMJ3</accession>
<keyword evidence="3" id="KW-0238">DNA-binding</keyword>
<keyword evidence="2" id="KW-0680">Restriction system</keyword>
<dbReference type="InterPro" id="IPR000055">
    <property type="entry name" value="Restrct_endonuc_typeI_TRD"/>
</dbReference>
<dbReference type="CDD" id="cd17249">
    <property type="entry name" value="RMtype1_S_EcoR124I-TRD2-CR2_like"/>
    <property type="match status" value="1"/>
</dbReference>
<name>A0A845AMJ3_9SPHN</name>
<dbReference type="GO" id="GO:0003677">
    <property type="term" value="F:DNA binding"/>
    <property type="evidence" value="ECO:0007669"/>
    <property type="project" value="UniProtKB-KW"/>
</dbReference>
<dbReference type="PANTHER" id="PTHR30408">
    <property type="entry name" value="TYPE-1 RESTRICTION ENZYME ECOKI SPECIFICITY PROTEIN"/>
    <property type="match status" value="1"/>
</dbReference>
<dbReference type="Pfam" id="PF01420">
    <property type="entry name" value="Methylase_S"/>
    <property type="match status" value="1"/>
</dbReference>
<comment type="caution">
    <text evidence="6">The sequence shown here is derived from an EMBL/GenBank/DDBJ whole genome shotgun (WGS) entry which is preliminary data.</text>
</comment>
<keyword evidence="7" id="KW-1185">Reference proteome</keyword>
<protein>
    <recommendedName>
        <fullName evidence="5">Type I restriction modification DNA specificity domain-containing protein</fullName>
    </recommendedName>
</protein>
<evidence type="ECO:0000256" key="3">
    <source>
        <dbReference type="ARBA" id="ARBA00023125"/>
    </source>
</evidence>
<evidence type="ECO:0000313" key="6">
    <source>
        <dbReference type="EMBL" id="MXP29736.1"/>
    </source>
</evidence>
<comment type="similarity">
    <text evidence="1">Belongs to the type-I restriction system S methylase family.</text>
</comment>
<organism evidence="6 7">
    <name type="scientific">Qipengyuania algicida</name>
    <dbReference type="NCBI Taxonomy" id="1836209"/>
    <lineage>
        <taxon>Bacteria</taxon>
        <taxon>Pseudomonadati</taxon>
        <taxon>Pseudomonadota</taxon>
        <taxon>Alphaproteobacteria</taxon>
        <taxon>Sphingomonadales</taxon>
        <taxon>Erythrobacteraceae</taxon>
        <taxon>Qipengyuania</taxon>
    </lineage>
</organism>
<evidence type="ECO:0000256" key="1">
    <source>
        <dbReference type="ARBA" id="ARBA00010923"/>
    </source>
</evidence>
<evidence type="ECO:0000313" key="7">
    <source>
        <dbReference type="Proteomes" id="UP000439780"/>
    </source>
</evidence>
<dbReference type="GO" id="GO:0009307">
    <property type="term" value="P:DNA restriction-modification system"/>
    <property type="evidence" value="ECO:0007669"/>
    <property type="project" value="UniProtKB-KW"/>
</dbReference>
<dbReference type="OrthoDB" id="164285at2"/>
<keyword evidence="4" id="KW-0175">Coiled coil</keyword>
<dbReference type="InterPro" id="IPR044946">
    <property type="entry name" value="Restrct_endonuc_typeI_TRD_sf"/>
</dbReference>
<dbReference type="Gene3D" id="3.90.220.20">
    <property type="entry name" value="DNA methylase specificity domains"/>
    <property type="match status" value="2"/>
</dbReference>
<gene>
    <name evidence="6" type="ORF">GRI58_13055</name>
</gene>
<evidence type="ECO:0000259" key="5">
    <source>
        <dbReference type="Pfam" id="PF01420"/>
    </source>
</evidence>